<gene>
    <name evidence="3" type="ORF">Q9L58_002324</name>
</gene>
<evidence type="ECO:0000259" key="2">
    <source>
        <dbReference type="Pfam" id="PF22980"/>
    </source>
</evidence>
<organism evidence="3 4">
    <name type="scientific">Discina gigas</name>
    <dbReference type="NCBI Taxonomy" id="1032678"/>
    <lineage>
        <taxon>Eukaryota</taxon>
        <taxon>Fungi</taxon>
        <taxon>Dikarya</taxon>
        <taxon>Ascomycota</taxon>
        <taxon>Pezizomycotina</taxon>
        <taxon>Pezizomycetes</taxon>
        <taxon>Pezizales</taxon>
        <taxon>Discinaceae</taxon>
        <taxon>Discina</taxon>
    </lineage>
</organism>
<evidence type="ECO:0000256" key="1">
    <source>
        <dbReference type="SAM" id="MobiDB-lite"/>
    </source>
</evidence>
<proteinExistence type="predicted"/>
<reference evidence="3 4" key="1">
    <citation type="submission" date="2024-02" db="EMBL/GenBank/DDBJ databases">
        <title>Discinaceae phylogenomics.</title>
        <authorList>
            <person name="Dirks A.C."/>
            <person name="James T.Y."/>
        </authorList>
    </citation>
    <scope>NUCLEOTIDE SEQUENCE [LARGE SCALE GENOMIC DNA]</scope>
    <source>
        <strain evidence="3 4">ACD0624</strain>
    </source>
</reference>
<dbReference type="InterPro" id="IPR054505">
    <property type="entry name" value="Myb_DNA-bind_8"/>
</dbReference>
<evidence type="ECO:0000313" key="4">
    <source>
        <dbReference type="Proteomes" id="UP001447188"/>
    </source>
</evidence>
<feature type="region of interest" description="Disordered" evidence="1">
    <location>
        <begin position="55"/>
        <end position="96"/>
    </location>
</feature>
<feature type="domain" description="Myb-like DNA-binding" evidence="2">
    <location>
        <begin position="8"/>
        <end position="53"/>
    </location>
</feature>
<feature type="compositionally biased region" description="Low complexity" evidence="1">
    <location>
        <begin position="265"/>
        <end position="282"/>
    </location>
</feature>
<comment type="caution">
    <text evidence="3">The sequence shown here is derived from an EMBL/GenBank/DDBJ whole genome shotgun (WGS) entry which is preliminary data.</text>
</comment>
<feature type="compositionally biased region" description="Basic residues" evidence="1">
    <location>
        <begin position="297"/>
        <end position="306"/>
    </location>
</feature>
<keyword evidence="4" id="KW-1185">Reference proteome</keyword>
<protein>
    <recommendedName>
        <fullName evidence="2">Myb-like DNA-binding domain-containing protein</fullName>
    </recommendedName>
</protein>
<evidence type="ECO:0000313" key="3">
    <source>
        <dbReference type="EMBL" id="KAL0638598.1"/>
    </source>
</evidence>
<feature type="region of interest" description="Disordered" evidence="1">
    <location>
        <begin position="111"/>
        <end position="139"/>
    </location>
</feature>
<dbReference type="Proteomes" id="UP001447188">
    <property type="component" value="Unassembled WGS sequence"/>
</dbReference>
<dbReference type="EMBL" id="JBBBZM010000020">
    <property type="protein sequence ID" value="KAL0638598.1"/>
    <property type="molecule type" value="Genomic_DNA"/>
</dbReference>
<accession>A0ABR3GRW7</accession>
<feature type="region of interest" description="Disordered" evidence="1">
    <location>
        <begin position="264"/>
        <end position="318"/>
    </location>
</feature>
<feature type="compositionally biased region" description="Basic and acidic residues" evidence="1">
    <location>
        <begin position="82"/>
        <end position="92"/>
    </location>
</feature>
<feature type="compositionally biased region" description="Polar residues" evidence="1">
    <location>
        <begin position="283"/>
        <end position="296"/>
    </location>
</feature>
<sequence length="318" mass="35050">MPAKAPLDENVKFLYACLLRSDYKTIDFARVAADFSINPAAARMRWSRLKKSINPDDIASNANSPVENPKSPSKSPKKMKPITKELKKEKRTERKAKIRAEHKIEAVVKNEKMQEEEEEVGGSTEANSGHLYQNGGDSGEQILIGQSNFEPAAIKMEDGYMGINMLNTDQVQINNDNNTPAFVEVTQPAFGLFQLPPSTPPNLFPAFAPAFAPVPLLNISPVLDHGIDDEAENEAWGTSITIKRAIVPNPNDTINPMFITSPVGSSASFSPESSSASPTTFSRKQPTQRWDAASNSRARRTCGRSRRIVDEEDEDFEA</sequence>
<dbReference type="Pfam" id="PF22980">
    <property type="entry name" value="Myb_DNA-bind_8"/>
    <property type="match status" value="1"/>
</dbReference>
<name>A0ABR3GRW7_9PEZI</name>